<dbReference type="Proteomes" id="UP000567922">
    <property type="component" value="Unassembled WGS sequence"/>
</dbReference>
<evidence type="ECO:0000259" key="6">
    <source>
        <dbReference type="PROSITE" id="PS51387"/>
    </source>
</evidence>
<comment type="caution">
    <text evidence="7">The sequence shown here is derived from an EMBL/GenBank/DDBJ whole genome shotgun (WGS) entry which is preliminary data.</text>
</comment>
<dbReference type="FunFam" id="3.30.70.2740:FF:000001">
    <property type="entry name" value="D-lactate dehydrogenase mitochondrial"/>
    <property type="match status" value="1"/>
</dbReference>
<keyword evidence="4" id="KW-0274">FAD</keyword>
<dbReference type="InterPro" id="IPR051914">
    <property type="entry name" value="FAD-linked_OxidoTrans_Type4"/>
</dbReference>
<comment type="similarity">
    <text evidence="2">Belongs to the FAD-binding oxidoreductase/transferase type 4 family.</text>
</comment>
<dbReference type="EC" id="1.1.2.4" evidence="7"/>
<dbReference type="Gene3D" id="1.10.45.10">
    <property type="entry name" value="Vanillyl-alcohol Oxidase, Chain A, domain 4"/>
    <property type="match status" value="1"/>
</dbReference>
<dbReference type="InterPro" id="IPR004113">
    <property type="entry name" value="FAD-bd_oxidored_4_C"/>
</dbReference>
<dbReference type="SUPFAM" id="SSF55103">
    <property type="entry name" value="FAD-linked oxidases, C-terminal domain"/>
    <property type="match status" value="1"/>
</dbReference>
<dbReference type="InterPro" id="IPR006094">
    <property type="entry name" value="Oxid_FAD_bind_N"/>
</dbReference>
<evidence type="ECO:0000256" key="3">
    <source>
        <dbReference type="ARBA" id="ARBA00022630"/>
    </source>
</evidence>
<evidence type="ECO:0000256" key="2">
    <source>
        <dbReference type="ARBA" id="ARBA00008000"/>
    </source>
</evidence>
<evidence type="ECO:0000313" key="8">
    <source>
        <dbReference type="Proteomes" id="UP000567922"/>
    </source>
</evidence>
<dbReference type="AlphaFoldDB" id="A0A839RKE2"/>
<dbReference type="SUPFAM" id="SSF56176">
    <property type="entry name" value="FAD-binding/transporter-associated domain-like"/>
    <property type="match status" value="1"/>
</dbReference>
<evidence type="ECO:0000256" key="4">
    <source>
        <dbReference type="ARBA" id="ARBA00022827"/>
    </source>
</evidence>
<evidence type="ECO:0000256" key="5">
    <source>
        <dbReference type="ARBA" id="ARBA00023002"/>
    </source>
</evidence>
<protein>
    <submittedName>
        <fullName evidence="7">D-lactate dehydrogenase (Cytochrome)/glycolate oxidase</fullName>
        <ecNumber evidence="7">1.1.2.4</ecNumber>
        <ecNumber evidence="7">1.1.3.15</ecNumber>
    </submittedName>
</protein>
<accession>A0A839RKE2</accession>
<sequence>MTQAVAGIVRELTASLGGAVITDPVLSVGYRRDQSHLTTFGTPAAVVRARDVSDVVATLQAAHKYGVPVVTRGAGTGLAGGANAVDGCIVLSIERMNRILEIDEEARTAAVEAGVINGDLASAAAACGLWYVPDPGSRDISTIGGNLATNAGGACCAKYGVTADHVARIKAVLPDGQIIHTGASTRKNSAGLNLTQLLVGSEGTLAVIVEATVRLRRKPEGVTTLVASFRDPADAVCAVMRMQSVADPCLAELMDRTTIAAVNRMTKMGLDESAGALLLVQCDGAGATEEVKCCAQACSDSRATELYVTSDAEEGEALMRARRAALTALEQLGSTLLDDLAVPVPQLTHMLEAITHIADRYGLLIGTFGHAADGNLHPTIVFDSRDEEMVLRAHNAFDEMVARCLQLGGSITGEHGVGLLKRRYLTRMVGAAEHQLMAGIKSVFDPGGILNPGRSL</sequence>
<dbReference type="GO" id="GO:0003973">
    <property type="term" value="F:(S)-2-hydroxy-acid oxidase activity"/>
    <property type="evidence" value="ECO:0007669"/>
    <property type="project" value="UniProtKB-EC"/>
</dbReference>
<evidence type="ECO:0000313" key="7">
    <source>
        <dbReference type="EMBL" id="MBB3037135.1"/>
    </source>
</evidence>
<feature type="domain" description="FAD-binding PCMH-type" evidence="6">
    <location>
        <begin position="39"/>
        <end position="218"/>
    </location>
</feature>
<dbReference type="InterPro" id="IPR016166">
    <property type="entry name" value="FAD-bd_PCMH"/>
</dbReference>
<dbReference type="InterPro" id="IPR036318">
    <property type="entry name" value="FAD-bd_PCMH-like_sf"/>
</dbReference>
<dbReference type="InterPro" id="IPR016169">
    <property type="entry name" value="FAD-bd_PCMH_sub2"/>
</dbReference>
<dbReference type="OrthoDB" id="9770306at2"/>
<evidence type="ECO:0000256" key="1">
    <source>
        <dbReference type="ARBA" id="ARBA00001974"/>
    </source>
</evidence>
<dbReference type="PROSITE" id="PS51387">
    <property type="entry name" value="FAD_PCMH"/>
    <property type="match status" value="1"/>
</dbReference>
<dbReference type="Pfam" id="PF01565">
    <property type="entry name" value="FAD_binding_4"/>
    <property type="match status" value="1"/>
</dbReference>
<dbReference type="Pfam" id="PF02913">
    <property type="entry name" value="FAD-oxidase_C"/>
    <property type="match status" value="1"/>
</dbReference>
<dbReference type="Gene3D" id="3.30.70.2740">
    <property type="match status" value="1"/>
</dbReference>
<dbReference type="PANTHER" id="PTHR42934">
    <property type="entry name" value="GLYCOLATE OXIDASE SUBUNIT GLCD"/>
    <property type="match status" value="1"/>
</dbReference>
<dbReference type="InterPro" id="IPR016164">
    <property type="entry name" value="FAD-linked_Oxase-like_C"/>
</dbReference>
<keyword evidence="8" id="KW-1185">Reference proteome</keyword>
<name>A0A839RKE2_9ACTN</name>
<proteinExistence type="inferred from homology"/>
<reference evidence="7 8" key="1">
    <citation type="submission" date="2020-08" db="EMBL/GenBank/DDBJ databases">
        <title>Sequencing the genomes of 1000 actinobacteria strains.</title>
        <authorList>
            <person name="Klenk H.-P."/>
        </authorList>
    </citation>
    <scope>NUCLEOTIDE SEQUENCE [LARGE SCALE GENOMIC DNA]</scope>
    <source>
        <strain evidence="7 8">DSM 45258</strain>
    </source>
</reference>
<dbReference type="Gene3D" id="3.30.465.10">
    <property type="match status" value="1"/>
</dbReference>
<dbReference type="InterPro" id="IPR016171">
    <property type="entry name" value="Vanillyl_alc_oxidase_C-sub2"/>
</dbReference>
<dbReference type="PANTHER" id="PTHR42934:SF2">
    <property type="entry name" value="GLYCOLATE OXIDASE SUBUNIT GLCD"/>
    <property type="match status" value="1"/>
</dbReference>
<dbReference type="EC" id="1.1.3.15" evidence="7"/>
<keyword evidence="5 7" id="KW-0560">Oxidoreductase</keyword>
<dbReference type="GO" id="GO:0004458">
    <property type="term" value="F:D-lactate dehydrogenase (cytochrome) activity"/>
    <property type="evidence" value="ECO:0007669"/>
    <property type="project" value="UniProtKB-EC"/>
</dbReference>
<gene>
    <name evidence="7" type="ORF">FHU29_001569</name>
</gene>
<dbReference type="GO" id="GO:0071949">
    <property type="term" value="F:FAD binding"/>
    <property type="evidence" value="ECO:0007669"/>
    <property type="project" value="InterPro"/>
</dbReference>
<dbReference type="EMBL" id="JACHWS010000001">
    <property type="protein sequence ID" value="MBB3037135.1"/>
    <property type="molecule type" value="Genomic_DNA"/>
</dbReference>
<dbReference type="FunFam" id="1.10.45.10:FF:000001">
    <property type="entry name" value="D-lactate dehydrogenase mitochondrial"/>
    <property type="match status" value="1"/>
</dbReference>
<keyword evidence="3" id="KW-0285">Flavoprotein</keyword>
<comment type="cofactor">
    <cofactor evidence="1">
        <name>FAD</name>
        <dbReference type="ChEBI" id="CHEBI:57692"/>
    </cofactor>
</comment>
<dbReference type="RefSeq" id="WP_064439000.1">
    <property type="nucleotide sequence ID" value="NZ_BDDI01000002.1"/>
</dbReference>
<organism evidence="7 8">
    <name type="scientific">Hoyosella altamirensis</name>
    <dbReference type="NCBI Taxonomy" id="616997"/>
    <lineage>
        <taxon>Bacteria</taxon>
        <taxon>Bacillati</taxon>
        <taxon>Actinomycetota</taxon>
        <taxon>Actinomycetes</taxon>
        <taxon>Mycobacteriales</taxon>
        <taxon>Hoyosellaceae</taxon>
        <taxon>Hoyosella</taxon>
    </lineage>
</organism>